<evidence type="ECO:0000256" key="1">
    <source>
        <dbReference type="ARBA" id="ARBA00022617"/>
    </source>
</evidence>
<reference evidence="6" key="1">
    <citation type="submission" date="2015-04" db="UniProtKB">
        <authorList>
            <consortium name="EnsemblPlants"/>
        </authorList>
    </citation>
    <scope>IDENTIFICATION</scope>
</reference>
<evidence type="ECO:0000256" key="4">
    <source>
        <dbReference type="PROSITE-ProRule" id="PRU00433"/>
    </source>
</evidence>
<keyword evidence="1 4" id="KW-0349">Heme</keyword>
<proteinExistence type="predicted"/>
<dbReference type="eggNOG" id="ENOG502R3SF">
    <property type="taxonomic scope" value="Eukaryota"/>
</dbReference>
<feature type="domain" description="Cytochrome c" evidence="5">
    <location>
        <begin position="121"/>
        <end position="230"/>
    </location>
</feature>
<evidence type="ECO:0000313" key="6">
    <source>
        <dbReference type="EnsemblPlants" id="OGLUM02G38200.1"/>
    </source>
</evidence>
<accession>A0A0D9Z017</accession>
<keyword evidence="2 4" id="KW-0479">Metal-binding</keyword>
<protein>
    <recommendedName>
        <fullName evidence="5">Cytochrome c domain-containing protein</fullName>
    </recommendedName>
</protein>
<reference evidence="6" key="2">
    <citation type="submission" date="2018-05" db="EMBL/GenBank/DDBJ databases">
        <title>OgluRS3 (Oryza glumaepatula Reference Sequence Version 3).</title>
        <authorList>
            <person name="Zhang J."/>
            <person name="Kudrna D."/>
            <person name="Lee S."/>
            <person name="Talag J."/>
            <person name="Welchert J."/>
            <person name="Wing R.A."/>
        </authorList>
    </citation>
    <scope>NUCLEOTIDE SEQUENCE [LARGE SCALE GENOMIC DNA]</scope>
</reference>
<dbReference type="GO" id="GO:0046872">
    <property type="term" value="F:metal ion binding"/>
    <property type="evidence" value="ECO:0007669"/>
    <property type="project" value="UniProtKB-KW"/>
</dbReference>
<dbReference type="SUPFAM" id="SSF46626">
    <property type="entry name" value="Cytochrome c"/>
    <property type="match status" value="1"/>
</dbReference>
<dbReference type="InterPro" id="IPR036909">
    <property type="entry name" value="Cyt_c-like_dom_sf"/>
</dbReference>
<organism evidence="6">
    <name type="scientific">Oryza glumipatula</name>
    <dbReference type="NCBI Taxonomy" id="40148"/>
    <lineage>
        <taxon>Eukaryota</taxon>
        <taxon>Viridiplantae</taxon>
        <taxon>Streptophyta</taxon>
        <taxon>Embryophyta</taxon>
        <taxon>Tracheophyta</taxon>
        <taxon>Spermatophyta</taxon>
        <taxon>Magnoliopsida</taxon>
        <taxon>Liliopsida</taxon>
        <taxon>Poales</taxon>
        <taxon>Poaceae</taxon>
        <taxon>BOP clade</taxon>
        <taxon>Oryzoideae</taxon>
        <taxon>Oryzeae</taxon>
        <taxon>Oryzinae</taxon>
        <taxon>Oryza</taxon>
    </lineage>
</organism>
<dbReference type="Gramene" id="OGLUM02G38200.1">
    <property type="protein sequence ID" value="OGLUM02G38200.1"/>
    <property type="gene ID" value="OGLUM02G38200"/>
</dbReference>
<evidence type="ECO:0000256" key="3">
    <source>
        <dbReference type="ARBA" id="ARBA00023004"/>
    </source>
</evidence>
<name>A0A0D9Z017_9ORYZ</name>
<keyword evidence="7" id="KW-1185">Reference proteome</keyword>
<sequence>MVRVSSTRVSSARAPNSISGGCNTLCKGENGFATIPCRIRIAGRGPWIRYHPRQHDAIHNRSSSLSAERGVGPLRCFTVDHTRPLDQVASLLAAALSSESMAATSGDGGAAACPAYPWPNDGAQRGRKVFMQSDCAACHTSLPYAGLSDDGARARAAAVEPKAAEIVVVEEARPPAAETVNGGANSPDLILITKGLRGNLYATAAPRMLTGAAAACQELKKRAMASPVWL</sequence>
<dbReference type="Proteomes" id="UP000026961">
    <property type="component" value="Chromosome 2"/>
</dbReference>
<evidence type="ECO:0000259" key="5">
    <source>
        <dbReference type="PROSITE" id="PS51007"/>
    </source>
</evidence>
<dbReference type="AlphaFoldDB" id="A0A0D9Z017"/>
<dbReference type="GO" id="GO:0020037">
    <property type="term" value="F:heme binding"/>
    <property type="evidence" value="ECO:0007669"/>
    <property type="project" value="InterPro"/>
</dbReference>
<evidence type="ECO:0000256" key="2">
    <source>
        <dbReference type="ARBA" id="ARBA00022723"/>
    </source>
</evidence>
<evidence type="ECO:0000313" key="7">
    <source>
        <dbReference type="Proteomes" id="UP000026961"/>
    </source>
</evidence>
<keyword evidence="3 4" id="KW-0408">Iron</keyword>
<dbReference type="PROSITE" id="PS51007">
    <property type="entry name" value="CYTC"/>
    <property type="match status" value="1"/>
</dbReference>
<dbReference type="HOGENOM" id="CLU_1206490_0_0_1"/>
<dbReference type="STRING" id="40148.A0A0D9Z017"/>
<dbReference type="GO" id="GO:0009055">
    <property type="term" value="F:electron transfer activity"/>
    <property type="evidence" value="ECO:0007669"/>
    <property type="project" value="InterPro"/>
</dbReference>
<dbReference type="EnsemblPlants" id="OGLUM02G38200.1">
    <property type="protein sequence ID" value="OGLUM02G38200.1"/>
    <property type="gene ID" value="OGLUM02G38200"/>
</dbReference>
<dbReference type="InterPro" id="IPR009056">
    <property type="entry name" value="Cyt_c-like_dom"/>
</dbReference>